<keyword evidence="11" id="KW-1185">Reference proteome</keyword>
<dbReference type="InterPro" id="IPR027417">
    <property type="entry name" value="P-loop_NTPase"/>
</dbReference>
<dbReference type="EMBL" id="PIUM01000001">
    <property type="protein sequence ID" value="PKU26585.1"/>
    <property type="molecule type" value="Genomic_DNA"/>
</dbReference>
<keyword evidence="2 8" id="KW-1003">Cell membrane</keyword>
<keyword evidence="5 8" id="KW-0067">ATP-binding</keyword>
<keyword evidence="4 8" id="KW-0547">Nucleotide-binding</keyword>
<name>A0A2N3Q1Q7_9PROT</name>
<gene>
    <name evidence="8" type="primary">potA</name>
    <name evidence="10" type="ORF">CWS72_01750</name>
</gene>
<keyword evidence="7 8" id="KW-0472">Membrane</keyword>
<reference evidence="11" key="1">
    <citation type="submission" date="2017-12" db="EMBL/GenBank/DDBJ databases">
        <title>Draft genome sequence of Telmatospirillum siberiense 26-4b1T, an acidotolerant peatland alphaproteobacterium potentially involved in sulfur cycling.</title>
        <authorList>
            <person name="Hausmann B."/>
            <person name="Pjevac P."/>
            <person name="Schreck K."/>
            <person name="Herbold C.W."/>
            <person name="Daims H."/>
            <person name="Wagner M."/>
            <person name="Pester M."/>
            <person name="Loy A."/>
        </authorList>
    </citation>
    <scope>NUCLEOTIDE SEQUENCE [LARGE SCALE GENOMIC DNA]</scope>
    <source>
        <strain evidence="11">26-4b1</strain>
    </source>
</reference>
<evidence type="ECO:0000256" key="5">
    <source>
        <dbReference type="ARBA" id="ARBA00022840"/>
    </source>
</evidence>
<evidence type="ECO:0000256" key="4">
    <source>
        <dbReference type="ARBA" id="ARBA00022741"/>
    </source>
</evidence>
<dbReference type="InterPro" id="IPR003593">
    <property type="entry name" value="AAA+_ATPase"/>
</dbReference>
<dbReference type="InterPro" id="IPR017871">
    <property type="entry name" value="ABC_transporter-like_CS"/>
</dbReference>
<dbReference type="Pfam" id="PF08402">
    <property type="entry name" value="TOBE_2"/>
    <property type="match status" value="1"/>
</dbReference>
<dbReference type="Pfam" id="PF00005">
    <property type="entry name" value="ABC_tran"/>
    <property type="match status" value="1"/>
</dbReference>
<dbReference type="GO" id="GO:0043190">
    <property type="term" value="C:ATP-binding cassette (ABC) transporter complex"/>
    <property type="evidence" value="ECO:0007669"/>
    <property type="project" value="InterPro"/>
</dbReference>
<feature type="domain" description="ABC transporter" evidence="9">
    <location>
        <begin position="23"/>
        <end position="253"/>
    </location>
</feature>
<dbReference type="GO" id="GO:0005524">
    <property type="term" value="F:ATP binding"/>
    <property type="evidence" value="ECO:0007669"/>
    <property type="project" value="UniProtKB-KW"/>
</dbReference>
<evidence type="ECO:0000313" key="10">
    <source>
        <dbReference type="EMBL" id="PKU26585.1"/>
    </source>
</evidence>
<comment type="catalytic activity">
    <reaction evidence="8">
        <text>ATP + H2O + polyamine-[polyamine-binding protein]Side 1 = ADP + phosphate + polyamineSide 2 + [polyamine-binding protein]Side 1.</text>
        <dbReference type="EC" id="7.6.2.11"/>
    </reaction>
</comment>
<dbReference type="FunFam" id="3.40.50.300:FF:000133">
    <property type="entry name" value="Spermidine/putrescine import ATP-binding protein PotA"/>
    <property type="match status" value="1"/>
</dbReference>
<dbReference type="InterPro" id="IPR008995">
    <property type="entry name" value="Mo/tungstate-bd_C_term_dom"/>
</dbReference>
<dbReference type="NCBIfam" id="TIGR01187">
    <property type="entry name" value="potA"/>
    <property type="match status" value="1"/>
</dbReference>
<dbReference type="InterPro" id="IPR003439">
    <property type="entry name" value="ABC_transporter-like_ATP-bd"/>
</dbReference>
<organism evidence="10 11">
    <name type="scientific">Telmatospirillum siberiense</name>
    <dbReference type="NCBI Taxonomy" id="382514"/>
    <lineage>
        <taxon>Bacteria</taxon>
        <taxon>Pseudomonadati</taxon>
        <taxon>Pseudomonadota</taxon>
        <taxon>Alphaproteobacteria</taxon>
        <taxon>Rhodospirillales</taxon>
        <taxon>Rhodospirillaceae</taxon>
        <taxon>Telmatospirillum</taxon>
    </lineage>
</organism>
<evidence type="ECO:0000313" key="11">
    <source>
        <dbReference type="Proteomes" id="UP000233293"/>
    </source>
</evidence>
<comment type="subunit">
    <text evidence="8">The complex is composed of two ATP-binding proteins (PotA), two transmembrane proteins (PotB and PotC) and a solute-binding protein (PotD).</text>
</comment>
<dbReference type="PANTHER" id="PTHR42781">
    <property type="entry name" value="SPERMIDINE/PUTRESCINE IMPORT ATP-BINDING PROTEIN POTA"/>
    <property type="match status" value="1"/>
</dbReference>
<evidence type="ECO:0000256" key="2">
    <source>
        <dbReference type="ARBA" id="ARBA00022475"/>
    </source>
</evidence>
<evidence type="ECO:0000256" key="3">
    <source>
        <dbReference type="ARBA" id="ARBA00022519"/>
    </source>
</evidence>
<dbReference type="PROSITE" id="PS00211">
    <property type="entry name" value="ABC_TRANSPORTER_1"/>
    <property type="match status" value="1"/>
</dbReference>
<comment type="caution">
    <text evidence="10">The sequence shown here is derived from an EMBL/GenBank/DDBJ whole genome shotgun (WGS) entry which is preliminary data.</text>
</comment>
<dbReference type="InterPro" id="IPR050093">
    <property type="entry name" value="ABC_SmlMolc_Importer"/>
</dbReference>
<dbReference type="Gene3D" id="2.40.50.100">
    <property type="match status" value="1"/>
</dbReference>
<keyword evidence="6 8" id="KW-1278">Translocase</keyword>
<dbReference type="CDD" id="cd03300">
    <property type="entry name" value="ABC_PotA_N"/>
    <property type="match status" value="1"/>
</dbReference>
<dbReference type="SUPFAM" id="SSF50331">
    <property type="entry name" value="MOP-like"/>
    <property type="match status" value="1"/>
</dbReference>
<dbReference type="EC" id="7.6.2.11" evidence="8"/>
<dbReference type="GO" id="GO:0016887">
    <property type="term" value="F:ATP hydrolysis activity"/>
    <property type="evidence" value="ECO:0007669"/>
    <property type="project" value="InterPro"/>
</dbReference>
<dbReference type="SMART" id="SM00382">
    <property type="entry name" value="AAA"/>
    <property type="match status" value="1"/>
</dbReference>
<dbReference type="PROSITE" id="PS50893">
    <property type="entry name" value="ABC_TRANSPORTER_2"/>
    <property type="match status" value="1"/>
</dbReference>
<dbReference type="OrthoDB" id="9802264at2"/>
<dbReference type="InterPro" id="IPR013611">
    <property type="entry name" value="Transp-assoc_OB_typ2"/>
</dbReference>
<keyword evidence="1 8" id="KW-0813">Transport</keyword>
<evidence type="ECO:0000256" key="8">
    <source>
        <dbReference type="RuleBase" id="RU364083"/>
    </source>
</evidence>
<dbReference type="SUPFAM" id="SSF52540">
    <property type="entry name" value="P-loop containing nucleoside triphosphate hydrolases"/>
    <property type="match status" value="1"/>
</dbReference>
<comment type="similarity">
    <text evidence="8">Belongs to the ABC transporter superfamily. Spermidine/putrescine importer (TC 3.A.1.11.1) family.</text>
</comment>
<protein>
    <recommendedName>
        <fullName evidence="8">Spermidine/putrescine import ATP-binding protein PotA</fullName>
        <ecNumber evidence="8">7.6.2.11</ecNumber>
    </recommendedName>
</protein>
<dbReference type="InterPro" id="IPR005893">
    <property type="entry name" value="PotA-like"/>
</dbReference>
<dbReference type="AlphaFoldDB" id="A0A2N3Q1Q7"/>
<evidence type="ECO:0000256" key="6">
    <source>
        <dbReference type="ARBA" id="ARBA00022967"/>
    </source>
</evidence>
<comment type="function">
    <text evidence="8">Part of the ABC transporter complex PotABCD involved in spermidine/putrescine import. Responsible for energy coupling to the transport system.</text>
</comment>
<evidence type="ECO:0000256" key="7">
    <source>
        <dbReference type="ARBA" id="ARBA00023136"/>
    </source>
</evidence>
<evidence type="ECO:0000256" key="1">
    <source>
        <dbReference type="ARBA" id="ARBA00022448"/>
    </source>
</evidence>
<accession>A0A2N3Q1Q7</accession>
<proteinExistence type="inferred from homology"/>
<dbReference type="Proteomes" id="UP000233293">
    <property type="component" value="Unassembled WGS sequence"/>
</dbReference>
<dbReference type="Gene3D" id="3.40.50.300">
    <property type="entry name" value="P-loop containing nucleotide triphosphate hydrolases"/>
    <property type="match status" value="1"/>
</dbReference>
<dbReference type="RefSeq" id="WP_101248816.1">
    <property type="nucleotide sequence ID" value="NZ_PIUM01000001.1"/>
</dbReference>
<dbReference type="PANTHER" id="PTHR42781:SF5">
    <property type="entry name" value="PUTRESCINE TRANSPORT ATP-BINDING PROTEIN POTG"/>
    <property type="match status" value="1"/>
</dbReference>
<keyword evidence="3" id="KW-0997">Cell inner membrane</keyword>
<dbReference type="InterPro" id="IPR017879">
    <property type="entry name" value="PotA_ATP-bd"/>
</dbReference>
<dbReference type="GO" id="GO:0015594">
    <property type="term" value="F:ABC-type putrescine transporter activity"/>
    <property type="evidence" value="ECO:0007669"/>
    <property type="project" value="InterPro"/>
</dbReference>
<sequence length="380" mass="41901">MAPPSVKQHVFAPWNDPDAKPLIRIEGVSKSFGDFSAVNKVDLDIYPGEFFSLLGASGCGKTTLLRMLAGFEIPSEGSISIDGVDMTDIPPYERPVNMMFQSYALFPHMTVEQNVAFGLKQDRMPKARIAERVKAVLDLVQMSSLAARKPQQLSGGQRQRVALARCLAKEPKVLLLDEPLAALDKKLREQTQLELVNIQDRVGITFVMVTHDQEEAMTMSARIGVMNAGSIEQVGTPVEIYEYPATTFVADFIGTANMFDGVVALDEQSHTVVDCQELDARLVVGHSSGVAVGAPVTVMVRPEKMMVQREPPEERVNCAHGVVSDIAYLGDISIYHVRLASGRKVQVALTNLRHTSEQRLTWDDEVYLTWHPANSLVLVQ</sequence>
<evidence type="ECO:0000259" key="9">
    <source>
        <dbReference type="PROSITE" id="PS50893"/>
    </source>
</evidence>